<sequence>MEYIETLFSYSSSVTIRYVYSMFVEKNEMSVEYCTQNRHMNTLVKHMRQLIFITIQNTKAQRAELSILAPSF</sequence>
<proteinExistence type="predicted"/>
<dbReference type="AlphaFoldDB" id="A0AAU9QNB4"/>
<dbReference type="Proteomes" id="UP001295462">
    <property type="component" value="Unassembled WGS sequence"/>
</dbReference>
<accession>A0AAU9QNB4</accession>
<dbReference type="EMBL" id="CAKMUD010000073">
    <property type="protein sequence ID" value="CAH1588142.1"/>
    <property type="molecule type" value="Genomic_DNA"/>
</dbReference>
<protein>
    <submittedName>
        <fullName evidence="1">Uncharacterized protein</fullName>
    </submittedName>
</protein>
<evidence type="ECO:0000313" key="1">
    <source>
        <dbReference type="EMBL" id="CAH1588142.1"/>
    </source>
</evidence>
<evidence type="ECO:0000313" key="2">
    <source>
        <dbReference type="Proteomes" id="UP001295462"/>
    </source>
</evidence>
<gene>
    <name evidence="1" type="ORF">THF1A12_200025</name>
</gene>
<reference evidence="1" key="1">
    <citation type="submission" date="2022-01" db="EMBL/GenBank/DDBJ databases">
        <authorList>
            <person name="Lagorce A."/>
        </authorList>
    </citation>
    <scope>NUCLEOTIDE SEQUENCE</scope>
    <source>
        <strain evidence="1">Th15_F1_A12</strain>
    </source>
</reference>
<comment type="caution">
    <text evidence="1">The sequence shown here is derived from an EMBL/GenBank/DDBJ whole genome shotgun (WGS) entry which is preliminary data.</text>
</comment>
<name>A0AAU9QNB4_9VIBR</name>
<organism evidence="1 2">
    <name type="scientific">Vibrio jasicida</name>
    <dbReference type="NCBI Taxonomy" id="766224"/>
    <lineage>
        <taxon>Bacteria</taxon>
        <taxon>Pseudomonadati</taxon>
        <taxon>Pseudomonadota</taxon>
        <taxon>Gammaproteobacteria</taxon>
        <taxon>Vibrionales</taxon>
        <taxon>Vibrionaceae</taxon>
        <taxon>Vibrio</taxon>
    </lineage>
</organism>